<feature type="compositionally biased region" description="Basic and acidic residues" evidence="1">
    <location>
        <begin position="1"/>
        <end position="13"/>
    </location>
</feature>
<dbReference type="Proteomes" id="UP001451303">
    <property type="component" value="Unassembled WGS sequence"/>
</dbReference>
<evidence type="ECO:0000256" key="1">
    <source>
        <dbReference type="SAM" id="MobiDB-lite"/>
    </source>
</evidence>
<comment type="caution">
    <text evidence="2">The sequence shown here is derived from an EMBL/GenBank/DDBJ whole genome shotgun (WGS) entry which is preliminary data.</text>
</comment>
<feature type="region of interest" description="Disordered" evidence="1">
    <location>
        <begin position="342"/>
        <end position="385"/>
    </location>
</feature>
<feature type="compositionally biased region" description="Low complexity" evidence="1">
    <location>
        <begin position="20"/>
        <end position="29"/>
    </location>
</feature>
<organism evidence="2 3">
    <name type="scientific">Neurospora intermedia</name>
    <dbReference type="NCBI Taxonomy" id="5142"/>
    <lineage>
        <taxon>Eukaryota</taxon>
        <taxon>Fungi</taxon>
        <taxon>Dikarya</taxon>
        <taxon>Ascomycota</taxon>
        <taxon>Pezizomycotina</taxon>
        <taxon>Sordariomycetes</taxon>
        <taxon>Sordariomycetidae</taxon>
        <taxon>Sordariales</taxon>
        <taxon>Sordariaceae</taxon>
        <taxon>Neurospora</taxon>
    </lineage>
</organism>
<feature type="compositionally biased region" description="Gly residues" evidence="1">
    <location>
        <begin position="356"/>
        <end position="385"/>
    </location>
</feature>
<feature type="region of interest" description="Disordered" evidence="1">
    <location>
        <begin position="1"/>
        <end position="69"/>
    </location>
</feature>
<protein>
    <recommendedName>
        <fullName evidence="4">GATA-type domain-containing protein</fullName>
    </recommendedName>
</protein>
<gene>
    <name evidence="2" type="ORF">QR685DRAFT_560107</name>
</gene>
<accession>A0ABR3DM12</accession>
<proteinExistence type="predicted"/>
<sequence length="398" mass="41714">MTKHQGRDKDATSARRRTGARNAANRNANPQEGGGREQVPSMTNLESAQPNPSMGNSNLPQQTFGSVTGGVGSHQYGNYSYYGGNINDSGHAYSLEEQPVGCPDLTWSYNSPSLGQNVLPPLPAGGGFPAASPVIPAVAYQDANSTNPNTHTPNTNSVNQNTFARAVLPYHPAPNFPTASPTNLTPVHQDVNPFNPNTPNTDSFSHKNFANEAHAAPYQQNFANDGHAAAVAPQQYNLPVPPIRQPRLPIAPAGPRVCKGRRQNGIQRPCISNPPNRVWKSRGNVRQCHDCLANKPSQSARRCMAALEAAGLEPCSNCYRKQARADGGLCEACFVDKRNNANLRKNGQGKGRKGNKGAGSPGGGPPKGNGGGGSDGSGPASGAGAVGVVLSGIDQMAY</sequence>
<evidence type="ECO:0000313" key="3">
    <source>
        <dbReference type="Proteomes" id="UP001451303"/>
    </source>
</evidence>
<reference evidence="2 3" key="1">
    <citation type="submission" date="2023-09" db="EMBL/GenBank/DDBJ databases">
        <title>Multi-omics analysis of a traditional fermented food reveals byproduct-associated fungal strains for waste-to-food upcycling.</title>
        <authorList>
            <consortium name="Lawrence Berkeley National Laboratory"/>
            <person name="Rekdal V.M."/>
            <person name="Villalobos-Escobedo J.M."/>
            <person name="Rodriguez-Valeron N."/>
            <person name="Garcia M.O."/>
            <person name="Vasquez D.P."/>
            <person name="Damayanti I."/>
            <person name="Sorensen P.M."/>
            <person name="Baidoo E.E."/>
            <person name="De Carvalho A.C."/>
            <person name="Riley R."/>
            <person name="Lipzen A."/>
            <person name="He G."/>
            <person name="Yan M."/>
            <person name="Haridas S."/>
            <person name="Daum C."/>
            <person name="Yoshinaga Y."/>
            <person name="Ng V."/>
            <person name="Grigoriev I.V."/>
            <person name="Munk R."/>
            <person name="Nuraida L."/>
            <person name="Wijaya C.H."/>
            <person name="Morales P.-C."/>
            <person name="Keasling J.D."/>
        </authorList>
    </citation>
    <scope>NUCLEOTIDE SEQUENCE [LARGE SCALE GENOMIC DNA]</scope>
    <source>
        <strain evidence="2 3">FGSC 2613</strain>
    </source>
</reference>
<dbReference type="EMBL" id="JAVLET010000002">
    <property type="protein sequence ID" value="KAL0472866.1"/>
    <property type="molecule type" value="Genomic_DNA"/>
</dbReference>
<keyword evidence="3" id="KW-1185">Reference proteome</keyword>
<evidence type="ECO:0000313" key="2">
    <source>
        <dbReference type="EMBL" id="KAL0472866.1"/>
    </source>
</evidence>
<name>A0ABR3DM12_NEUIN</name>
<feature type="compositionally biased region" description="Polar residues" evidence="1">
    <location>
        <begin position="40"/>
        <end position="66"/>
    </location>
</feature>
<evidence type="ECO:0008006" key="4">
    <source>
        <dbReference type="Google" id="ProtNLM"/>
    </source>
</evidence>